<gene>
    <name evidence="1" type="ORF">BCY89_27685</name>
</gene>
<evidence type="ECO:0000313" key="2">
    <source>
        <dbReference type="Proteomes" id="UP000286402"/>
    </source>
</evidence>
<sequence length="459" mass="53615">MKSFMNKNHLESLEMIDGEMWGSYLLNKFFIKINTRKSRGDIPSYDFTTNEFSIEDQIKLQKENYPAIYHEFIHYIHEITTMAGIVPFYYTFASIVSFTACEQNEKSSDYPIEPKDLLQRIKKTNNILLALDGTKLMETENLSIIQINNFELNNFIVDLPNLESPLEIMLPVVNIQVFDKKTKSSYHREFTFGRLHIYEGLAQNIDRIVQQSFGVKPHPKRMLNFEYLFMEKIAKHIFSGIQQNHLLQIASLSLSYLNCSEYFIYFIERLKKSNNQEKELLKFKQETASLLRKQLPDFEETMTGVLNALSGRNEIQNAYGHLIDQMITGMKLRIENPVFEIDIVYSGVFNDLEKKVTMCPMMYTFNKESEDTFIRDYTGTNLENGLGGNMLILLCFIDYFKSAIANVKEHICPLYTSCNHKLRQKKGHQCKTKPRLSFEDRFNYGPCYYSAGIFSMKGY</sequence>
<proteinExistence type="predicted"/>
<accession>A0A420FXK9</accession>
<dbReference type="EMBL" id="MCAQ01000011">
    <property type="protein sequence ID" value="RKF37663.1"/>
    <property type="molecule type" value="Genomic_DNA"/>
</dbReference>
<dbReference type="AlphaFoldDB" id="A0A420FXK9"/>
<keyword evidence="2" id="KW-1185">Reference proteome</keyword>
<name>A0A420FXK9_9SPHI</name>
<comment type="caution">
    <text evidence="1">The sequence shown here is derived from an EMBL/GenBank/DDBJ whole genome shotgun (WGS) entry which is preliminary data.</text>
</comment>
<dbReference type="Proteomes" id="UP000286402">
    <property type="component" value="Unassembled WGS sequence"/>
</dbReference>
<protein>
    <submittedName>
        <fullName evidence="1">Uncharacterized protein</fullName>
    </submittedName>
</protein>
<organism evidence="1 2">
    <name type="scientific">Sphingobacterium siyangense</name>
    <dbReference type="NCBI Taxonomy" id="459529"/>
    <lineage>
        <taxon>Bacteria</taxon>
        <taxon>Pseudomonadati</taxon>
        <taxon>Bacteroidota</taxon>
        <taxon>Sphingobacteriia</taxon>
        <taxon>Sphingobacteriales</taxon>
        <taxon>Sphingobacteriaceae</taxon>
        <taxon>Sphingobacterium</taxon>
    </lineage>
</organism>
<evidence type="ECO:0000313" key="1">
    <source>
        <dbReference type="EMBL" id="RKF37663.1"/>
    </source>
</evidence>
<reference evidence="1 2" key="1">
    <citation type="submission" date="2016-07" db="EMBL/GenBank/DDBJ databases">
        <title>Genome analysis of Sphingobacterium siyangense T12B17.</title>
        <authorList>
            <person name="Xu D."/>
            <person name="Su Y."/>
            <person name="Zheng S."/>
        </authorList>
    </citation>
    <scope>NUCLEOTIDE SEQUENCE [LARGE SCALE GENOMIC DNA]</scope>
    <source>
        <strain evidence="1 2">T12B17</strain>
    </source>
</reference>